<dbReference type="Proteomes" id="UP000461506">
    <property type="component" value="Unassembled WGS sequence"/>
</dbReference>
<feature type="compositionally biased region" description="Basic and acidic residues" evidence="1">
    <location>
        <begin position="148"/>
        <end position="159"/>
    </location>
</feature>
<name>A0A844DRK7_9FIRM</name>
<sequence length="250" mass="29092">MPWISVHQEVDGTKLRRLYRAIGCSKFEALGILNFLWFWGMKNADETGLVKDADLEVLSRYLYGCGEDFQLDMGKVVQALVDTGWIDVVADGFYIHDWDTWQEQWYKLQKNRRLDVERKRKARQIEREAAKPATKTPEPEQMELPVEPEAKRPAKPKPDKKSYAEFVKMSEANYDRLVKLYGKAFADACIVELDNYKGARGKTYKDDYRAILCWVVDRVKEKKPGLLQQSMREAAPDKDNPFREWGEQSG</sequence>
<comment type="caution">
    <text evidence="2">The sequence shown here is derived from an EMBL/GenBank/DDBJ whole genome shotgun (WGS) entry which is preliminary data.</text>
</comment>
<evidence type="ECO:0000313" key="3">
    <source>
        <dbReference type="Proteomes" id="UP000461506"/>
    </source>
</evidence>
<dbReference type="RefSeq" id="WP_154276206.1">
    <property type="nucleotide sequence ID" value="NZ_WKQN01000001.1"/>
</dbReference>
<feature type="region of interest" description="Disordered" evidence="1">
    <location>
        <begin position="125"/>
        <end position="159"/>
    </location>
</feature>
<feature type="region of interest" description="Disordered" evidence="1">
    <location>
        <begin position="225"/>
        <end position="250"/>
    </location>
</feature>
<reference evidence="2 3" key="1">
    <citation type="journal article" date="2019" name="Nat. Med.">
        <title>A library of human gut bacterial isolates paired with longitudinal multiomics data enables mechanistic microbiome research.</title>
        <authorList>
            <person name="Poyet M."/>
            <person name="Groussin M."/>
            <person name="Gibbons S.M."/>
            <person name="Avila-Pacheco J."/>
            <person name="Jiang X."/>
            <person name="Kearney S.M."/>
            <person name="Perrotta A.R."/>
            <person name="Berdy B."/>
            <person name="Zhao S."/>
            <person name="Lieberman T.D."/>
            <person name="Swanson P.K."/>
            <person name="Smith M."/>
            <person name="Roesemann S."/>
            <person name="Alexander J.E."/>
            <person name="Rich S.A."/>
            <person name="Livny J."/>
            <person name="Vlamakis H."/>
            <person name="Clish C."/>
            <person name="Bullock K."/>
            <person name="Deik A."/>
            <person name="Scott J."/>
            <person name="Pierce K.A."/>
            <person name="Xavier R.J."/>
            <person name="Alm E.J."/>
        </authorList>
    </citation>
    <scope>NUCLEOTIDE SEQUENCE [LARGE SCALE GENOMIC DNA]</scope>
    <source>
        <strain evidence="2 3">BIOML-A1</strain>
    </source>
</reference>
<dbReference type="EMBL" id="WKQN01000001">
    <property type="protein sequence ID" value="MSC61969.1"/>
    <property type="molecule type" value="Genomic_DNA"/>
</dbReference>
<organism evidence="2 3">
    <name type="scientific">Faecalibacterium prausnitzii</name>
    <dbReference type="NCBI Taxonomy" id="853"/>
    <lineage>
        <taxon>Bacteria</taxon>
        <taxon>Bacillati</taxon>
        <taxon>Bacillota</taxon>
        <taxon>Clostridia</taxon>
        <taxon>Eubacteriales</taxon>
        <taxon>Oscillospiraceae</taxon>
        <taxon>Faecalibacterium</taxon>
    </lineage>
</organism>
<protein>
    <recommendedName>
        <fullName evidence="4">Lin1244/Lin1753-like N-terminal domain-containing protein</fullName>
    </recommendedName>
</protein>
<gene>
    <name evidence="2" type="ORF">GKD95_01115</name>
</gene>
<evidence type="ECO:0000313" key="2">
    <source>
        <dbReference type="EMBL" id="MSC61969.1"/>
    </source>
</evidence>
<evidence type="ECO:0008006" key="4">
    <source>
        <dbReference type="Google" id="ProtNLM"/>
    </source>
</evidence>
<feature type="compositionally biased region" description="Basic and acidic residues" evidence="1">
    <location>
        <begin position="234"/>
        <end position="250"/>
    </location>
</feature>
<dbReference type="AlphaFoldDB" id="A0A844DRK7"/>
<evidence type="ECO:0000256" key="1">
    <source>
        <dbReference type="SAM" id="MobiDB-lite"/>
    </source>
</evidence>
<accession>A0A844DRK7</accession>
<proteinExistence type="predicted"/>